<dbReference type="Proteomes" id="UP000030185">
    <property type="component" value="Unassembled WGS sequence"/>
</dbReference>
<organism evidence="4 5">
    <name type="scientific">Sporocytophaga myxococcoides</name>
    <dbReference type="NCBI Taxonomy" id="153721"/>
    <lineage>
        <taxon>Bacteria</taxon>
        <taxon>Pseudomonadati</taxon>
        <taxon>Bacteroidota</taxon>
        <taxon>Cytophagia</taxon>
        <taxon>Cytophagales</taxon>
        <taxon>Cytophagaceae</taxon>
        <taxon>Sporocytophaga</taxon>
    </lineage>
</organism>
<dbReference type="InterPro" id="IPR026444">
    <property type="entry name" value="Secre_tail"/>
</dbReference>
<feature type="domain" description="Secretion system C-terminal sorting" evidence="2">
    <location>
        <begin position="806"/>
        <end position="872"/>
    </location>
</feature>
<dbReference type="STRING" id="153721.MYP_1194"/>
<name>A0A098LAJ3_9BACT</name>
<sequence length="874" mass="98120">MKKIYILLVIFIAFGAKAQENTWANFPINGVAHPFKSLSQTAPPQTDIYGNIWILEIDALLKIKGTDTARYTNFPNIPNSSINAISLTISGDKVAFSYYGYRDEGGITKFTSYLGFYDGTDLGFYSEVYFGGDSVSSLPFIQIRQTNKYIWIVKGDKLIQFDKTNNYKIYPNNESQLPKPLVGPTLLQNNPGSVILTDKGEFYVFEDTKNDWEKLLPADSPMGTLQPSCGILYLAGKNKVYTYFNNTLQSFDAPITSLGGPYGVSITEFKPGVFSFSYSKGFVLVSNGKVFVRFFADFTENNEVYRARFDGRSPLSNAFLDNGTLILRYTSETSSRESIYFSLFDDELKFEEKRSYNHFSFLYKKSNGENLFHFIEFDQTESVPLSLVVINNNDTTRIPLPKPLQRLDGIAGDSNFIWLKHTAFGEDSLSAIWRMRRDQNIIKGIIYYDINKNGIQDPYEFGVSKYPLTINPSGITIFPDRNGNFSFVGSVEEVYTMEIQGTFDYISTTLPYTMQNSGENKIGITVANPEPEICTNFFTPWPRCETIGMGSIKVENTGLKGIELIKLTLIGDPLAQINSLDAVSSKTDTLKFEISEFLPLDAILIPFEIHFPGGDKVGEILNFKLIADIYSNESIVSSTFDNISTIVRCSYDPNDKSVTPAGIGEEHLTPMNSALNYLIRFENTGNDTAYTVIVYDTLDLNLNLSTFNVLGSSHPVITEISKEGVVAFHFENIMLPDSTTNKEKAQGFVRFSVEPKKDLKEGTIIKNKAGIVFDKNEPILTNTVFNTFATPVITSYRDKTEKAGFLYPNPAKDMVYIRTDEKTEVFVYDFTGKLILQNKNTSINTAGWNEGLYIFKLADSKGNIQGVEKVIITK</sequence>
<dbReference type="eggNOG" id="COG1520">
    <property type="taxonomic scope" value="Bacteria"/>
</dbReference>
<dbReference type="OrthoDB" id="1524003at2"/>
<keyword evidence="1" id="KW-0732">Signal</keyword>
<dbReference type="InterPro" id="IPR055353">
    <property type="entry name" value="DUF7619"/>
</dbReference>
<dbReference type="RefSeq" id="WP_045459759.1">
    <property type="nucleotide sequence ID" value="NZ_BBLT01000002.1"/>
</dbReference>
<dbReference type="Pfam" id="PF24595">
    <property type="entry name" value="DUF7619"/>
    <property type="match status" value="1"/>
</dbReference>
<dbReference type="Gene3D" id="2.130.10.10">
    <property type="entry name" value="YVTN repeat-like/Quinoprotein amine dehydrogenase"/>
    <property type="match status" value="1"/>
</dbReference>
<proteinExistence type="predicted"/>
<dbReference type="InterPro" id="IPR015943">
    <property type="entry name" value="WD40/YVTN_repeat-like_dom_sf"/>
</dbReference>
<protein>
    <submittedName>
        <fullName evidence="4">Uncharacterized protein</fullName>
    </submittedName>
</protein>
<comment type="caution">
    <text evidence="4">The sequence shown here is derived from an EMBL/GenBank/DDBJ whole genome shotgun (WGS) entry which is preliminary data.</text>
</comment>
<feature type="signal peptide" evidence="1">
    <location>
        <begin position="1"/>
        <end position="18"/>
    </location>
</feature>
<dbReference type="Pfam" id="PF18962">
    <property type="entry name" value="Por_Secre_tail"/>
    <property type="match status" value="1"/>
</dbReference>
<evidence type="ECO:0000259" key="2">
    <source>
        <dbReference type="Pfam" id="PF18962"/>
    </source>
</evidence>
<keyword evidence="5" id="KW-1185">Reference proteome</keyword>
<evidence type="ECO:0000313" key="4">
    <source>
        <dbReference type="EMBL" id="GAL83966.1"/>
    </source>
</evidence>
<dbReference type="EMBL" id="BBLT01000002">
    <property type="protein sequence ID" value="GAL83966.1"/>
    <property type="molecule type" value="Genomic_DNA"/>
</dbReference>
<gene>
    <name evidence="4" type="ORF">MYP_1194</name>
</gene>
<dbReference type="AlphaFoldDB" id="A0A098LAJ3"/>
<feature type="domain" description="DUF7619" evidence="3">
    <location>
        <begin position="652"/>
        <end position="787"/>
    </location>
</feature>
<feature type="chain" id="PRO_5001937027" evidence="1">
    <location>
        <begin position="19"/>
        <end position="874"/>
    </location>
</feature>
<evidence type="ECO:0000313" key="5">
    <source>
        <dbReference type="Proteomes" id="UP000030185"/>
    </source>
</evidence>
<dbReference type="NCBIfam" id="TIGR04183">
    <property type="entry name" value="Por_Secre_tail"/>
    <property type="match status" value="1"/>
</dbReference>
<reference evidence="4 5" key="1">
    <citation type="submission" date="2014-09" db="EMBL/GenBank/DDBJ databases">
        <title>Sporocytophaga myxococcoides PG-01 genome sequencing.</title>
        <authorList>
            <person name="Liu L."/>
            <person name="Gao P.J."/>
            <person name="Chen G.J."/>
            <person name="Wang L.S."/>
        </authorList>
    </citation>
    <scope>NUCLEOTIDE SEQUENCE [LARGE SCALE GENOMIC DNA]</scope>
    <source>
        <strain evidence="4 5">PG-01</strain>
    </source>
</reference>
<evidence type="ECO:0000259" key="3">
    <source>
        <dbReference type="Pfam" id="PF24595"/>
    </source>
</evidence>
<accession>A0A098LAJ3</accession>
<evidence type="ECO:0000256" key="1">
    <source>
        <dbReference type="SAM" id="SignalP"/>
    </source>
</evidence>